<evidence type="ECO:0000313" key="11">
    <source>
        <dbReference type="Proteomes" id="UP000007879"/>
    </source>
</evidence>
<evidence type="ECO:0008006" key="12">
    <source>
        <dbReference type="Google" id="ProtNLM"/>
    </source>
</evidence>
<keyword evidence="11" id="KW-1185">Reference proteome</keyword>
<dbReference type="InterPro" id="IPR001124">
    <property type="entry name" value="Lipid-bd_serum_glycop_C"/>
</dbReference>
<protein>
    <recommendedName>
        <fullName evidence="12">Bactericidal permeability-increasing protein</fullName>
    </recommendedName>
</protein>
<keyword evidence="4 6" id="KW-1015">Disulfide bond</keyword>
<feature type="chain" id="PRO_5042860229" description="Bactericidal permeability-increasing protein" evidence="7">
    <location>
        <begin position="23"/>
        <end position="489"/>
    </location>
</feature>
<comment type="similarity">
    <text evidence="2">Belongs to the BPI/LBP/Plunc superfamily. BPI/LBP family.</text>
</comment>
<evidence type="ECO:0000256" key="5">
    <source>
        <dbReference type="ARBA" id="ARBA00023180"/>
    </source>
</evidence>
<dbReference type="FunFam" id="3.15.20.10:FF:000001">
    <property type="entry name" value="Phospholipid transfer protein"/>
    <property type="match status" value="1"/>
</dbReference>
<gene>
    <name evidence="10" type="primary">100637046</name>
</gene>
<organism evidence="10 11">
    <name type="scientific">Amphimedon queenslandica</name>
    <name type="common">Sponge</name>
    <dbReference type="NCBI Taxonomy" id="400682"/>
    <lineage>
        <taxon>Eukaryota</taxon>
        <taxon>Metazoa</taxon>
        <taxon>Porifera</taxon>
        <taxon>Demospongiae</taxon>
        <taxon>Heteroscleromorpha</taxon>
        <taxon>Haplosclerida</taxon>
        <taxon>Niphatidae</taxon>
        <taxon>Amphimedon</taxon>
    </lineage>
</organism>
<dbReference type="PANTHER" id="PTHR10504">
    <property type="entry name" value="BACTERICIDAL PERMEABILITY-INCREASING BPI PROTEIN-RELATED"/>
    <property type="match status" value="1"/>
</dbReference>
<reference evidence="11" key="1">
    <citation type="journal article" date="2010" name="Nature">
        <title>The Amphimedon queenslandica genome and the evolution of animal complexity.</title>
        <authorList>
            <person name="Srivastava M."/>
            <person name="Simakov O."/>
            <person name="Chapman J."/>
            <person name="Fahey B."/>
            <person name="Gauthier M.E."/>
            <person name="Mitros T."/>
            <person name="Richards G.S."/>
            <person name="Conaco C."/>
            <person name="Dacre M."/>
            <person name="Hellsten U."/>
            <person name="Larroux C."/>
            <person name="Putnam N.H."/>
            <person name="Stanke M."/>
            <person name="Adamska M."/>
            <person name="Darling A."/>
            <person name="Degnan S.M."/>
            <person name="Oakley T.H."/>
            <person name="Plachetzki D.C."/>
            <person name="Zhai Y."/>
            <person name="Adamski M."/>
            <person name="Calcino A."/>
            <person name="Cummins S.F."/>
            <person name="Goodstein D.M."/>
            <person name="Harris C."/>
            <person name="Jackson D.J."/>
            <person name="Leys S.P."/>
            <person name="Shu S."/>
            <person name="Woodcroft B.J."/>
            <person name="Vervoort M."/>
            <person name="Kosik K.S."/>
            <person name="Manning G."/>
            <person name="Degnan B.M."/>
            <person name="Rokhsar D.S."/>
        </authorList>
    </citation>
    <scope>NUCLEOTIDE SEQUENCE [LARGE SCALE GENOMIC DNA]</scope>
</reference>
<dbReference type="InterPro" id="IPR030675">
    <property type="entry name" value="BPI/LBP"/>
</dbReference>
<dbReference type="CDD" id="cd00025">
    <property type="entry name" value="BPI1"/>
    <property type="match status" value="1"/>
</dbReference>
<reference evidence="10" key="2">
    <citation type="submission" date="2024-06" db="UniProtKB">
        <authorList>
            <consortium name="EnsemblMetazoa"/>
        </authorList>
    </citation>
    <scope>IDENTIFICATION</scope>
</reference>
<evidence type="ECO:0000256" key="6">
    <source>
        <dbReference type="PIRSR" id="PIRSR002417-50"/>
    </source>
</evidence>
<dbReference type="Gene3D" id="3.15.10.10">
    <property type="entry name" value="Bactericidal permeability-increasing protein, domain 1"/>
    <property type="match status" value="1"/>
</dbReference>
<feature type="signal peptide" evidence="7">
    <location>
        <begin position="1"/>
        <end position="22"/>
    </location>
</feature>
<evidence type="ECO:0000256" key="4">
    <source>
        <dbReference type="ARBA" id="ARBA00023157"/>
    </source>
</evidence>
<evidence type="ECO:0000259" key="8">
    <source>
        <dbReference type="SMART" id="SM00328"/>
    </source>
</evidence>
<sequence>MNRVLAPIPTVLILLMTAFVKADPGFRLTVTSKGLDYVIKTAIPILEQHLSNIDIKDIYGSARSPVGTIFYELENIKLSNLKIPTYSMKPGTSGLTISLSSVSVSGKADWHYKQKSWPGISDSGSVDISANGITITISAVLGSDSSGHPTLKTTGCSFSIGGLHVTFHGGASWLYNLFSDNIADSLKSSLQGQLCSAATDAINKEANHALETLPIVEKVDDYSEVNYSLTKVPVFTSTYIETDHKGEFFLIAHPSEAPFTPNPLPPVNASDKMIYVWITEYLVNTAGFVYQESGILAYNITADQIPSSFPISLNTSSFKFLVPQLFNAYPNMLMQLNIISVKPPLVQISPQMVNLTLVGTLGVNVVYPNKTEVTAFVLAVTVYADAHVSIHADGTQEIVSGNCTLLKFDMSLASTSIGQFSLAPLQVTVNALINAFVLPQANKYTMRGITIPMFDGVSFVNPQLELGEGYILVNSDINYKPSYWSDYYY</sequence>
<feature type="domain" description="Lipid-binding serum glycoprotein N-terminal" evidence="8">
    <location>
        <begin position="30"/>
        <end position="253"/>
    </location>
</feature>
<evidence type="ECO:0000256" key="3">
    <source>
        <dbReference type="ARBA" id="ARBA00022525"/>
    </source>
</evidence>
<dbReference type="PANTHER" id="PTHR10504:SF131">
    <property type="entry name" value="BPI2 DOMAIN-CONTAINING PROTEIN"/>
    <property type="match status" value="1"/>
</dbReference>
<dbReference type="InterPro" id="IPR017943">
    <property type="entry name" value="Bactericidal_perm-incr_a/b_dom"/>
</dbReference>
<keyword evidence="7" id="KW-0732">Signal</keyword>
<evidence type="ECO:0000259" key="9">
    <source>
        <dbReference type="SMART" id="SM00329"/>
    </source>
</evidence>
<proteinExistence type="inferred from homology"/>
<dbReference type="GO" id="GO:0005615">
    <property type="term" value="C:extracellular space"/>
    <property type="evidence" value="ECO:0007669"/>
    <property type="project" value="InterPro"/>
</dbReference>
<dbReference type="AlphaFoldDB" id="A0AAN0JD28"/>
<evidence type="ECO:0000256" key="1">
    <source>
        <dbReference type="ARBA" id="ARBA00004613"/>
    </source>
</evidence>
<dbReference type="FunFam" id="3.15.10.10:FF:000001">
    <property type="entry name" value="phospholipid transfer protein-like"/>
    <property type="match status" value="1"/>
</dbReference>
<dbReference type="PIRSF" id="PIRSF002417">
    <property type="entry name" value="Lipid_binding_protein"/>
    <property type="match status" value="1"/>
</dbReference>
<evidence type="ECO:0000256" key="7">
    <source>
        <dbReference type="SAM" id="SignalP"/>
    </source>
</evidence>
<dbReference type="Gene3D" id="3.15.20.10">
    <property type="entry name" value="Bactericidal permeability-increasing protein, domain 2"/>
    <property type="match status" value="1"/>
</dbReference>
<keyword evidence="5" id="KW-0325">Glycoprotein</keyword>
<feature type="disulfide bond" evidence="6">
    <location>
        <begin position="156"/>
        <end position="195"/>
    </location>
</feature>
<dbReference type="GO" id="GO:0008289">
    <property type="term" value="F:lipid binding"/>
    <property type="evidence" value="ECO:0007669"/>
    <property type="project" value="InterPro"/>
</dbReference>
<feature type="domain" description="Lipid-binding serum glycoprotein C-terminal" evidence="9">
    <location>
        <begin position="268"/>
        <end position="475"/>
    </location>
</feature>
<dbReference type="SMART" id="SM00329">
    <property type="entry name" value="BPI2"/>
    <property type="match status" value="1"/>
</dbReference>
<comment type="subcellular location">
    <subcellularLocation>
        <location evidence="1">Secreted</location>
    </subcellularLocation>
</comment>
<dbReference type="Pfam" id="PF02886">
    <property type="entry name" value="LBP_BPI_CETP_C"/>
    <property type="match status" value="1"/>
</dbReference>
<evidence type="ECO:0000256" key="2">
    <source>
        <dbReference type="ARBA" id="ARBA00007292"/>
    </source>
</evidence>
<dbReference type="SMART" id="SM00328">
    <property type="entry name" value="BPI1"/>
    <property type="match status" value="1"/>
</dbReference>
<dbReference type="Pfam" id="PF01273">
    <property type="entry name" value="LBP_BPI_CETP"/>
    <property type="match status" value="1"/>
</dbReference>
<dbReference type="InterPro" id="IPR017942">
    <property type="entry name" value="Lipid-bd_serum_glycop_N"/>
</dbReference>
<name>A0AAN0JD28_AMPQE</name>
<accession>A0AAN0JD28</accession>
<dbReference type="EnsemblMetazoa" id="XM_019999335.1">
    <property type="protein sequence ID" value="XP_019854894.1"/>
    <property type="gene ID" value="LOC100637046"/>
</dbReference>
<dbReference type="Proteomes" id="UP000007879">
    <property type="component" value="Unassembled WGS sequence"/>
</dbReference>
<evidence type="ECO:0000313" key="10">
    <source>
        <dbReference type="EnsemblMetazoa" id="XP_019854894.1"/>
    </source>
</evidence>
<dbReference type="SUPFAM" id="SSF55394">
    <property type="entry name" value="Bactericidal permeability-increasing protein, BPI"/>
    <property type="match status" value="2"/>
</dbReference>
<dbReference type="InterPro" id="IPR032942">
    <property type="entry name" value="BPI/LBP/Plunc"/>
</dbReference>
<keyword evidence="3" id="KW-0964">Secreted</keyword>